<keyword evidence="2" id="KW-1185">Reference proteome</keyword>
<dbReference type="OrthoDB" id="7478737at2"/>
<dbReference type="RefSeq" id="WP_076500916.1">
    <property type="nucleotide sequence ID" value="NZ_FTOP01000007.1"/>
</dbReference>
<dbReference type="Pfam" id="PF05521">
    <property type="entry name" value="Phage_HCP"/>
    <property type="match status" value="1"/>
</dbReference>
<sequence length="107" mass="12954">MIHLEDLRYLITLYQPIEEKNSVGQLKETFVKYSDFFASKYQWQNREQYEGKQLIDSDIVIFKIYFDENINTNYIIDFEDKNYRIKGIKEIGYKEGLEITAQYKSNK</sequence>
<evidence type="ECO:0000313" key="1">
    <source>
        <dbReference type="EMBL" id="SIS88600.1"/>
    </source>
</evidence>
<gene>
    <name evidence="1" type="ORF">SAMN05421761_10760</name>
</gene>
<dbReference type="AlphaFoldDB" id="A0A1N7MRA9"/>
<dbReference type="Proteomes" id="UP000186026">
    <property type="component" value="Unassembled WGS sequence"/>
</dbReference>
<dbReference type="EMBL" id="FTOP01000007">
    <property type="protein sequence ID" value="SIS88600.1"/>
    <property type="molecule type" value="Genomic_DNA"/>
</dbReference>
<reference evidence="2" key="1">
    <citation type="submission" date="2017-01" db="EMBL/GenBank/DDBJ databases">
        <authorList>
            <person name="Varghese N."/>
            <person name="Submissions S."/>
        </authorList>
    </citation>
    <scope>NUCLEOTIDE SEQUENCE [LARGE SCALE GENOMIC DNA]</scope>
    <source>
        <strain evidence="2">DSM 46698</strain>
    </source>
</reference>
<organism evidence="1 2">
    <name type="scientific">Belliella pelovolcani</name>
    <dbReference type="NCBI Taxonomy" id="529505"/>
    <lineage>
        <taxon>Bacteria</taxon>
        <taxon>Pseudomonadati</taxon>
        <taxon>Bacteroidota</taxon>
        <taxon>Cytophagia</taxon>
        <taxon>Cytophagales</taxon>
        <taxon>Cyclobacteriaceae</taxon>
        <taxon>Belliella</taxon>
    </lineage>
</organism>
<name>A0A1N7MRA9_9BACT</name>
<dbReference type="InterPro" id="IPR038666">
    <property type="entry name" value="SSP1_head-tail_sf"/>
</dbReference>
<accession>A0A1N7MRA9</accession>
<evidence type="ECO:0000313" key="2">
    <source>
        <dbReference type="Proteomes" id="UP000186026"/>
    </source>
</evidence>
<dbReference type="STRING" id="529505.SAMN05421761_10760"/>
<protein>
    <submittedName>
        <fullName evidence="1">Phage head-tail joining protein</fullName>
    </submittedName>
</protein>
<proteinExistence type="predicted"/>
<dbReference type="Gene3D" id="2.40.10.270">
    <property type="entry name" value="Bacteriophage SPP1 head-tail adaptor protein"/>
    <property type="match status" value="1"/>
</dbReference>
<dbReference type="InterPro" id="IPR008767">
    <property type="entry name" value="Phage_SPP1_head-tail_adaptor"/>
</dbReference>